<dbReference type="OrthoDB" id="196847at2759"/>
<feature type="domain" description="Biotin carboxylation" evidence="17">
    <location>
        <begin position="74"/>
        <end position="647"/>
    </location>
</feature>
<dbReference type="Gene3D" id="3.30.470.20">
    <property type="entry name" value="ATP-grasp fold, B domain"/>
    <property type="match status" value="2"/>
</dbReference>
<evidence type="ECO:0008006" key="22">
    <source>
        <dbReference type="Google" id="ProtNLM"/>
    </source>
</evidence>
<dbReference type="Pfam" id="PF21385">
    <property type="entry name" value="ACCA_BT"/>
    <property type="match status" value="1"/>
</dbReference>
<dbReference type="InterPro" id="IPR049074">
    <property type="entry name" value="ACCA_BT"/>
</dbReference>
<dbReference type="InterPro" id="IPR011763">
    <property type="entry name" value="COA_CT_C"/>
</dbReference>
<dbReference type="InterPro" id="IPR011761">
    <property type="entry name" value="ATP-grasp"/>
</dbReference>
<comment type="catalytic activity">
    <reaction evidence="12">
        <text>hydrogencarbonate + acetyl-CoA + ATP = malonyl-CoA + ADP + phosphate + H(+)</text>
        <dbReference type="Rhea" id="RHEA:11308"/>
        <dbReference type="ChEBI" id="CHEBI:15378"/>
        <dbReference type="ChEBI" id="CHEBI:17544"/>
        <dbReference type="ChEBI" id="CHEBI:30616"/>
        <dbReference type="ChEBI" id="CHEBI:43474"/>
        <dbReference type="ChEBI" id="CHEBI:57288"/>
        <dbReference type="ChEBI" id="CHEBI:57384"/>
        <dbReference type="ChEBI" id="CHEBI:456216"/>
        <dbReference type="EC" id="6.4.1.2"/>
    </reaction>
</comment>
<dbReference type="InterPro" id="IPR034733">
    <property type="entry name" value="AcCoA_carboxyl_beta"/>
</dbReference>
<dbReference type="PANTHER" id="PTHR45728">
    <property type="entry name" value="ACETYL-COA CARBOXYLASE, ISOFORM A"/>
    <property type="match status" value="1"/>
</dbReference>
<dbReference type="Pfam" id="PF08326">
    <property type="entry name" value="ACC_central"/>
    <property type="match status" value="1"/>
</dbReference>
<evidence type="ECO:0000256" key="3">
    <source>
        <dbReference type="ARBA" id="ARBA00022516"/>
    </source>
</evidence>
<dbReference type="InterPro" id="IPR049076">
    <property type="entry name" value="ACCA"/>
</dbReference>
<dbReference type="Gene3D" id="3.40.50.20">
    <property type="match status" value="1"/>
</dbReference>
<feature type="region of interest" description="Disordered" evidence="15">
    <location>
        <begin position="27"/>
        <end position="57"/>
    </location>
</feature>
<dbReference type="Proteomes" id="UP000660262">
    <property type="component" value="Unassembled WGS sequence"/>
</dbReference>
<comment type="pathway">
    <text evidence="2">Lipid metabolism; malonyl-CoA biosynthesis; malonyl-CoA from acetyl-CoA: step 1/1.</text>
</comment>
<comment type="caution">
    <text evidence="20">The sequence shown here is derived from an EMBL/GenBank/DDBJ whole genome shotgun (WGS) entry which is preliminary data.</text>
</comment>
<dbReference type="CDD" id="cd06850">
    <property type="entry name" value="biotinyl_domain"/>
    <property type="match status" value="1"/>
</dbReference>
<dbReference type="InterPro" id="IPR001882">
    <property type="entry name" value="Biotin_BS"/>
</dbReference>
<dbReference type="InterPro" id="IPR005479">
    <property type="entry name" value="CPAse_ATP-bd"/>
</dbReference>
<evidence type="ECO:0000256" key="14">
    <source>
        <dbReference type="PROSITE-ProRule" id="PRU00409"/>
    </source>
</evidence>
<dbReference type="GO" id="GO:0005524">
    <property type="term" value="F:ATP binding"/>
    <property type="evidence" value="ECO:0007669"/>
    <property type="project" value="UniProtKB-UniRule"/>
</dbReference>
<keyword evidence="3" id="KW-0444">Lipid biosynthesis</keyword>
<dbReference type="PROSITE" id="PS00866">
    <property type="entry name" value="CPSASE_1"/>
    <property type="match status" value="1"/>
</dbReference>
<dbReference type="InterPro" id="IPR013537">
    <property type="entry name" value="AcCoA_COase_cen"/>
</dbReference>
<dbReference type="InterPro" id="IPR000089">
    <property type="entry name" value="Biotin_lipoyl"/>
</dbReference>
<keyword evidence="7 14" id="KW-0067">ATP-binding</keyword>
<evidence type="ECO:0000256" key="7">
    <source>
        <dbReference type="ARBA" id="ARBA00022840"/>
    </source>
</evidence>
<dbReference type="PROSITE" id="PS50979">
    <property type="entry name" value="BC"/>
    <property type="match status" value="1"/>
</dbReference>
<dbReference type="SUPFAM" id="SSF56059">
    <property type="entry name" value="Glutathione synthetase ATP-binding domain-like"/>
    <property type="match status" value="1"/>
</dbReference>
<dbReference type="InterPro" id="IPR011054">
    <property type="entry name" value="Rudment_hybrid_motif"/>
</dbReference>
<feature type="compositionally biased region" description="Low complexity" evidence="15">
    <location>
        <begin position="27"/>
        <end position="53"/>
    </location>
</feature>
<dbReference type="PROSITE" id="PS00867">
    <property type="entry name" value="CPSASE_2"/>
    <property type="match status" value="1"/>
</dbReference>
<dbReference type="Pfam" id="PF01039">
    <property type="entry name" value="Carboxyl_trans"/>
    <property type="match status" value="1"/>
</dbReference>
<feature type="domain" description="ATP-grasp" evidence="16">
    <location>
        <begin position="221"/>
        <end position="417"/>
    </location>
</feature>
<dbReference type="InterPro" id="IPR029045">
    <property type="entry name" value="ClpP/crotonase-like_dom_sf"/>
</dbReference>
<dbReference type="SUPFAM" id="SSF51230">
    <property type="entry name" value="Single hybrid motif"/>
    <property type="match status" value="1"/>
</dbReference>
<accession>A0A830H8F6</accession>
<dbReference type="PROSITE" id="PS50989">
    <property type="entry name" value="COA_CT_CTER"/>
    <property type="match status" value="1"/>
</dbReference>
<dbReference type="Pfam" id="PF00364">
    <property type="entry name" value="Biotin_lipoyl"/>
    <property type="match status" value="1"/>
</dbReference>
<evidence type="ECO:0000256" key="2">
    <source>
        <dbReference type="ARBA" id="ARBA00004956"/>
    </source>
</evidence>
<dbReference type="EMBL" id="BNJQ01000004">
    <property type="protein sequence ID" value="GHP02872.1"/>
    <property type="molecule type" value="Genomic_DNA"/>
</dbReference>
<dbReference type="UniPathway" id="UPA00655">
    <property type="reaction ID" value="UER00711"/>
</dbReference>
<organism evidence="20 21">
    <name type="scientific">Pycnococcus provasolii</name>
    <dbReference type="NCBI Taxonomy" id="41880"/>
    <lineage>
        <taxon>Eukaryota</taxon>
        <taxon>Viridiplantae</taxon>
        <taxon>Chlorophyta</taxon>
        <taxon>Pseudoscourfieldiophyceae</taxon>
        <taxon>Pseudoscourfieldiales</taxon>
        <taxon>Pycnococcaceae</taxon>
        <taxon>Pycnococcus</taxon>
    </lineage>
</organism>
<dbReference type="SUPFAM" id="SSF51246">
    <property type="entry name" value="Rudiment single hybrid motif"/>
    <property type="match status" value="1"/>
</dbReference>
<dbReference type="GO" id="GO:0006633">
    <property type="term" value="P:fatty acid biosynthetic process"/>
    <property type="evidence" value="ECO:0007669"/>
    <property type="project" value="UniProtKB-KW"/>
</dbReference>
<keyword evidence="4" id="KW-0436">Ligase</keyword>
<name>A0A830H8F6_9CHLO</name>
<evidence type="ECO:0000256" key="11">
    <source>
        <dbReference type="ARBA" id="ARBA00023268"/>
    </source>
</evidence>
<dbReference type="InterPro" id="IPR005481">
    <property type="entry name" value="BC-like_N"/>
</dbReference>
<dbReference type="Pfam" id="PF02786">
    <property type="entry name" value="CPSase_L_D2"/>
    <property type="match status" value="1"/>
</dbReference>
<dbReference type="PANTHER" id="PTHR45728:SF3">
    <property type="entry name" value="ACETYL-COA CARBOXYLASE"/>
    <property type="match status" value="1"/>
</dbReference>
<dbReference type="Pfam" id="PF00289">
    <property type="entry name" value="Biotin_carb_N"/>
    <property type="match status" value="1"/>
</dbReference>
<evidence type="ECO:0000256" key="6">
    <source>
        <dbReference type="ARBA" id="ARBA00022832"/>
    </source>
</evidence>
<gene>
    <name evidence="20" type="ORF">PPROV_000162700</name>
</gene>
<dbReference type="GO" id="GO:0046872">
    <property type="term" value="F:metal ion binding"/>
    <property type="evidence" value="ECO:0007669"/>
    <property type="project" value="InterPro"/>
</dbReference>
<evidence type="ECO:0000313" key="20">
    <source>
        <dbReference type="EMBL" id="GHP02872.1"/>
    </source>
</evidence>
<dbReference type="SUPFAM" id="SSF52440">
    <property type="entry name" value="PreATP-grasp domain"/>
    <property type="match status" value="1"/>
</dbReference>
<feature type="compositionally biased region" description="Low complexity" evidence="15">
    <location>
        <begin position="486"/>
        <end position="495"/>
    </location>
</feature>
<feature type="domain" description="CoA carboxyltransferase C-terminal" evidence="19">
    <location>
        <begin position="1849"/>
        <end position="2119"/>
    </location>
</feature>
<dbReference type="InterPro" id="IPR011762">
    <property type="entry name" value="COA_CT_N"/>
</dbReference>
<keyword evidence="5 14" id="KW-0547">Nucleotide-binding</keyword>
<dbReference type="SUPFAM" id="SSF52096">
    <property type="entry name" value="ClpP/crotonase"/>
    <property type="match status" value="2"/>
</dbReference>
<evidence type="ECO:0000256" key="10">
    <source>
        <dbReference type="ARBA" id="ARBA00023267"/>
    </source>
</evidence>
<evidence type="ECO:0000259" key="17">
    <source>
        <dbReference type="PROSITE" id="PS50979"/>
    </source>
</evidence>
<dbReference type="FunFam" id="3.30.1490.20:FF:000003">
    <property type="entry name" value="acetyl-CoA carboxylase isoform X1"/>
    <property type="match status" value="1"/>
</dbReference>
<comment type="catalytic activity">
    <reaction evidence="13">
        <text>N(6)-biotinyl-L-lysyl-[protein] + hydrogencarbonate + ATP = N(6)-carboxybiotinyl-L-lysyl-[protein] + ADP + phosphate + H(+)</text>
        <dbReference type="Rhea" id="RHEA:13501"/>
        <dbReference type="Rhea" id="RHEA-COMP:10505"/>
        <dbReference type="Rhea" id="RHEA-COMP:10506"/>
        <dbReference type="ChEBI" id="CHEBI:15378"/>
        <dbReference type="ChEBI" id="CHEBI:17544"/>
        <dbReference type="ChEBI" id="CHEBI:30616"/>
        <dbReference type="ChEBI" id="CHEBI:43474"/>
        <dbReference type="ChEBI" id="CHEBI:83144"/>
        <dbReference type="ChEBI" id="CHEBI:83145"/>
        <dbReference type="ChEBI" id="CHEBI:456216"/>
        <dbReference type="EC" id="6.3.4.14"/>
    </reaction>
</comment>
<dbReference type="PROSITE" id="PS00188">
    <property type="entry name" value="BIOTIN"/>
    <property type="match status" value="1"/>
</dbReference>
<feature type="domain" description="CoA carboxyltransferase N-terminal" evidence="18">
    <location>
        <begin position="1579"/>
        <end position="1863"/>
    </location>
</feature>
<dbReference type="Gene3D" id="3.90.226.10">
    <property type="entry name" value="2-enoyl-CoA Hydratase, Chain A, domain 1"/>
    <property type="match status" value="2"/>
</dbReference>
<evidence type="ECO:0000256" key="1">
    <source>
        <dbReference type="ARBA" id="ARBA00001953"/>
    </source>
</evidence>
<dbReference type="Gene3D" id="3.90.1770.10">
    <property type="entry name" value="PreATP-grasp domain"/>
    <property type="match status" value="1"/>
</dbReference>
<keyword evidence="8" id="KW-0443">Lipid metabolism</keyword>
<evidence type="ECO:0000256" key="15">
    <source>
        <dbReference type="SAM" id="MobiDB-lite"/>
    </source>
</evidence>
<feature type="compositionally biased region" description="Acidic residues" evidence="15">
    <location>
        <begin position="444"/>
        <end position="467"/>
    </location>
</feature>
<keyword evidence="21" id="KW-1185">Reference proteome</keyword>
<evidence type="ECO:0000259" key="18">
    <source>
        <dbReference type="PROSITE" id="PS50980"/>
    </source>
</evidence>
<sequence length="2123" mass="227655">MMSAASQQQQETTTTVAAQQATMAAAAAAYSAHRRSGSASSNSSAKRAPSSPRRTPHVLNTLERFIHEHDGDRPIASVLIANNGLGAVKFIRSIRAYSHQMLGHDRAITLIAMATPEDLGVNAEHVRLADFFVDVPGGSNVNNYANVRLIVATARRVGADAVWPGWGHASEDPSLPTALDDADIAFLGPPSGPMAALGDKVGSSILAQAAGVPTIPWSGSNVEFHNSTIEIPDDVYRSACVDDAESCVRACKAIGYPVMIKASWGGGGKGIRRAHGDEEVRTMFPQVAGEVPRSPIFVMKLAPKSRHLEVQLLCDKHGGVCALHTRDCSVQRRHQKIIEEGPATIAPDEVLRSMENAACALARHVGYVGAATCEYLYAIETGEFFFLELNPRLQVEHPVSESISGVNIPASQLLIAMGIPLHRMPELRRLYGLEPVFEKTFDVVDYDDDGDDDDDESGSSNSNEEDAPLAVLRRSNVAPRVGSSGPTLLRSWPSSSSIGSASAITSFQVAGTSTTNWVSAAPLPPSGHCVAVRITSEDPNDGFKPTSGAIAEISFTPTPSVWGYFSVRGTAGGGGVHTYADSQFGHVFARGANRAEAISNMRFALANLRIRGEVRHIVDYVNDTILGSDDFSKDNTHHTGWLDNRIASNVKALSPSWDVAVVCGAIVKATQAMLARRAAFEQAVSRGQTLVAEDGVNSAGEAMDLHRAVDVELMIEDVKYSLRVARTAVRNFQITLLLGDDKSDGGAPKAASLVMTVPAMSTPLKDGGMLIEYGGTTYGVHWEEEAAVGTRLFVDDRTVLLKNAAEDPTVFRTVAHGKLVRRLVNEGSVVHENEAYAEIEVMKMIMSLRATATGAITFFASEGDSVVAGDVLATVAMAEEEEVKEEEEEVKKEAAVPEEHLLFFPAQHACAPKPPPPVDRIADRLALVLGTCDNILKGYDVPRWWSTCSLFADDPACAGAMLAAEVTGEDDESFRREVIAALVHYACHRRLLLDRWTELEAATGAQLDGAFLLRVHEVLDGAEEKEGAGGVYKFPSKTLLELVEAEDERLRLKEEDDSGSEVDGDDTRDALVPFANLCREGIKNNAASKLIRAFLSMATEFASTEGEFFESEPEMHAIVRLRDATDGDVGSLAAAHGAAKRAASFLASLLEAVLSALPGLLAESEGCESVASILAEMRPCLEKLIGVRKLHGQLAAAAERALESAKMAELRDNVVARLVARKESPLITTAEAKVERKNTLDALVEAPSAALDGVLASLCHPCCGSKIAQNASKAYMLRAYYPEVGRKDFMGSEAKGLLSLWRGGAFAVIWDDLGSELKAILADLSEKQLSEKGITLHVAVPAGAWDEHALARNAEGLKLARVSMVSVLVSKGWNTDGSSKLGIPDLSHVPRRFAFSVNAQAGDVKAMPDLMVRACEPVMGVRLGLDRVAAKLLEEKGLKEKDVRVMPSRAHEACFVEYKDKGLKTVVVRGIVRAHVDMQVREIVEDIVKPLLEEIDDGSVDTSHVSLKVLGGSEGLNAKALAHDVEVAVAQSLVPSLLLHRVGCVGVTLEIGDTVCIDVATPSGFGVAQVSVVDELPSPFPSLETVDVRRRAAARKAGGFLISDAVELLQLASDGCDVTDVEELVWSEEASLVPVSSPQAHKEAVGMRVYSLKLNGCSVLIVGNDLTHRVASMGVMECKTFVAACERAEKMQTPLLFLNASSGARLGVDEAMKKMLTFAEDGKLVAGGMEVSSVSNPNADYGVPSLSACGATARAYSRLYDHGMCVTVCIGRAVGIGAYLARLGRRTIQVAQTPIILTGQAALNKVLGKDVYESNAQLGGPQIMHQNGVTHLTASNCLEAMKQAVNWMEWKTRVEAKEPARPVPPEGDGALSPAQLVDVLFDAGSFVEVQRAWAKSVVCGRARLNGRAVGVIATQTATTELVVPADPGDFSTSERRIQHPGCLWLPDSAAKTAEALEDMGREHLPIIILANWRGFSGGLRDLFEGVLQAGSGIVEGLRKYPAPVFVYIPRGAELRGGAWVVLDKQINEHGNIQILMDPSARGGILEPEGTAEIRFKKTAIREWMERDGADEKEYPKYRAGALRFCDSHDRAEALLAQQVIDGVVDLADARGFLTKKLNELLLQ</sequence>
<dbReference type="InterPro" id="IPR013815">
    <property type="entry name" value="ATP_grasp_subdomain_1"/>
</dbReference>
<dbReference type="Pfam" id="PF02785">
    <property type="entry name" value="Biotin_carb_C"/>
    <property type="match status" value="1"/>
</dbReference>
<proteinExistence type="predicted"/>
<dbReference type="InterPro" id="IPR016185">
    <property type="entry name" value="PreATP-grasp_dom_sf"/>
</dbReference>
<protein>
    <recommendedName>
        <fullName evidence="22">Acetyl-CoA carboxylase</fullName>
    </recommendedName>
</protein>
<evidence type="ECO:0000313" key="21">
    <source>
        <dbReference type="Proteomes" id="UP000660262"/>
    </source>
</evidence>
<dbReference type="FunFam" id="2.40.50.100:FF:000005">
    <property type="entry name" value="Acetyl-CoA carboxylase 1"/>
    <property type="match status" value="1"/>
</dbReference>
<dbReference type="Gene3D" id="2.40.50.100">
    <property type="match status" value="1"/>
</dbReference>
<dbReference type="Gene3D" id="3.30.1490.20">
    <property type="entry name" value="ATP-grasp fold, A domain"/>
    <property type="match status" value="1"/>
</dbReference>
<dbReference type="PROSITE" id="PS50975">
    <property type="entry name" value="ATP_GRASP"/>
    <property type="match status" value="1"/>
</dbReference>
<keyword evidence="9" id="KW-0275">Fatty acid biosynthesis</keyword>
<evidence type="ECO:0000256" key="12">
    <source>
        <dbReference type="ARBA" id="ARBA00048065"/>
    </source>
</evidence>
<keyword evidence="6" id="KW-0276">Fatty acid metabolism</keyword>
<feature type="region of interest" description="Disordered" evidence="15">
    <location>
        <begin position="444"/>
        <end position="495"/>
    </location>
</feature>
<dbReference type="InterPro" id="IPR005482">
    <property type="entry name" value="Biotin_COase_C"/>
</dbReference>
<dbReference type="InterPro" id="IPR011053">
    <property type="entry name" value="Single_hybrid_motif"/>
</dbReference>
<keyword evidence="10" id="KW-0092">Biotin</keyword>
<evidence type="ECO:0000256" key="9">
    <source>
        <dbReference type="ARBA" id="ARBA00023160"/>
    </source>
</evidence>
<keyword evidence="11" id="KW-0511">Multifunctional enzyme</keyword>
<evidence type="ECO:0000256" key="13">
    <source>
        <dbReference type="ARBA" id="ARBA00048600"/>
    </source>
</evidence>
<dbReference type="GO" id="GO:0004075">
    <property type="term" value="F:biotin carboxylase activity"/>
    <property type="evidence" value="ECO:0007669"/>
    <property type="project" value="UniProtKB-EC"/>
</dbReference>
<reference evidence="20" key="1">
    <citation type="submission" date="2020-10" db="EMBL/GenBank/DDBJ databases">
        <title>Unveiling of a novel bifunctional photoreceptor, Dualchrome1, isolated from a cosmopolitan green alga.</title>
        <authorList>
            <person name="Suzuki S."/>
            <person name="Kawachi M."/>
        </authorList>
    </citation>
    <scope>NUCLEOTIDE SEQUENCE</scope>
    <source>
        <strain evidence="20">NIES 2893</strain>
    </source>
</reference>
<dbReference type="SMART" id="SM00878">
    <property type="entry name" value="Biotin_carb_C"/>
    <property type="match status" value="1"/>
</dbReference>
<evidence type="ECO:0000256" key="5">
    <source>
        <dbReference type="ARBA" id="ARBA00022741"/>
    </source>
</evidence>
<evidence type="ECO:0000256" key="4">
    <source>
        <dbReference type="ARBA" id="ARBA00022598"/>
    </source>
</evidence>
<dbReference type="InterPro" id="IPR011764">
    <property type="entry name" value="Biotin_carboxylation_dom"/>
</dbReference>
<dbReference type="GO" id="GO:0003989">
    <property type="term" value="F:acetyl-CoA carboxylase activity"/>
    <property type="evidence" value="ECO:0007669"/>
    <property type="project" value="UniProtKB-EC"/>
</dbReference>
<dbReference type="GO" id="GO:2001295">
    <property type="term" value="P:malonyl-CoA biosynthetic process"/>
    <property type="evidence" value="ECO:0007669"/>
    <property type="project" value="UniProtKB-UniPathway"/>
</dbReference>
<evidence type="ECO:0000256" key="8">
    <source>
        <dbReference type="ARBA" id="ARBA00023098"/>
    </source>
</evidence>
<dbReference type="PROSITE" id="PS50980">
    <property type="entry name" value="COA_CT_NTER"/>
    <property type="match status" value="1"/>
</dbReference>
<comment type="cofactor">
    <cofactor evidence="1">
        <name>biotin</name>
        <dbReference type="ChEBI" id="CHEBI:57586"/>
    </cofactor>
</comment>
<evidence type="ECO:0000259" key="19">
    <source>
        <dbReference type="PROSITE" id="PS50989"/>
    </source>
</evidence>
<evidence type="ECO:0000259" key="16">
    <source>
        <dbReference type="PROSITE" id="PS50975"/>
    </source>
</evidence>